<gene>
    <name evidence="1" type="ORF">PSON_ATCC_30995.1.T0400109</name>
</gene>
<sequence length="99" mass="12274">MSQATFMAFLYFYEIPALTWQRQSYYTPSELRPRCYYMPLFQIEWISDIPQIWTIFYGLCGRKYFDRQHLTYVDRNQIQFHQILEDEEHVENVENVENE</sequence>
<dbReference type="EMBL" id="CAJJDN010000040">
    <property type="protein sequence ID" value="CAD8080182.1"/>
    <property type="molecule type" value="Genomic_DNA"/>
</dbReference>
<organism evidence="1 2">
    <name type="scientific">Paramecium sonneborni</name>
    <dbReference type="NCBI Taxonomy" id="65129"/>
    <lineage>
        <taxon>Eukaryota</taxon>
        <taxon>Sar</taxon>
        <taxon>Alveolata</taxon>
        <taxon>Ciliophora</taxon>
        <taxon>Intramacronucleata</taxon>
        <taxon>Oligohymenophorea</taxon>
        <taxon>Peniculida</taxon>
        <taxon>Parameciidae</taxon>
        <taxon>Paramecium</taxon>
    </lineage>
</organism>
<keyword evidence="2" id="KW-1185">Reference proteome</keyword>
<reference evidence="1" key="1">
    <citation type="submission" date="2021-01" db="EMBL/GenBank/DDBJ databases">
        <authorList>
            <consortium name="Genoscope - CEA"/>
            <person name="William W."/>
        </authorList>
    </citation>
    <scope>NUCLEOTIDE SEQUENCE</scope>
</reference>
<name>A0A8S1MLN7_9CILI</name>
<dbReference type="Proteomes" id="UP000692954">
    <property type="component" value="Unassembled WGS sequence"/>
</dbReference>
<protein>
    <submittedName>
        <fullName evidence="1">Uncharacterized protein</fullName>
    </submittedName>
</protein>
<dbReference type="AlphaFoldDB" id="A0A8S1MLN7"/>
<proteinExistence type="predicted"/>
<evidence type="ECO:0000313" key="1">
    <source>
        <dbReference type="EMBL" id="CAD8080182.1"/>
    </source>
</evidence>
<evidence type="ECO:0000313" key="2">
    <source>
        <dbReference type="Proteomes" id="UP000692954"/>
    </source>
</evidence>
<comment type="caution">
    <text evidence="1">The sequence shown here is derived from an EMBL/GenBank/DDBJ whole genome shotgun (WGS) entry which is preliminary data.</text>
</comment>
<dbReference type="OrthoDB" id="289147at2759"/>
<accession>A0A8S1MLN7</accession>